<feature type="region of interest" description="Disordered" evidence="1">
    <location>
        <begin position="31"/>
        <end position="80"/>
    </location>
</feature>
<sequence length="304" mass="31633">MYAYHQAAPFDCVPLIPNHHALSVAAGALGKRGPGRPRGVQNFATRENERRRLAGLPSMEKPPRSRSAATKRHKKSPVANAVKPPKAMTLYLEGARTGIGAGTEEDVPARIQTPAMGQVDQQLSQISYIDCPATLDSHMFMETNTPYLQLVHQYQTMFVDLSHGAPPRYSCNVMYQDWERASLVHSIMSNCSCMGLDLSTLGVLNEAAGLDALAAACADVGAAVGAAAGADAGAAAGAAAGADIGADAGEAVGADTGEADGEDTGSAASVGEMTELIPDFFNLSDERILAEIGDIFTSSANTAI</sequence>
<name>A0A836CLU1_9STRA</name>
<keyword evidence="3" id="KW-1185">Reference proteome</keyword>
<dbReference type="Proteomes" id="UP000664859">
    <property type="component" value="Unassembled WGS sequence"/>
</dbReference>
<accession>A0A836CLU1</accession>
<evidence type="ECO:0000313" key="2">
    <source>
        <dbReference type="EMBL" id="KAG5191305.1"/>
    </source>
</evidence>
<organism evidence="2 3">
    <name type="scientific">Tribonema minus</name>
    <dbReference type="NCBI Taxonomy" id="303371"/>
    <lineage>
        <taxon>Eukaryota</taxon>
        <taxon>Sar</taxon>
        <taxon>Stramenopiles</taxon>
        <taxon>Ochrophyta</taxon>
        <taxon>PX clade</taxon>
        <taxon>Xanthophyceae</taxon>
        <taxon>Tribonematales</taxon>
        <taxon>Tribonemataceae</taxon>
        <taxon>Tribonema</taxon>
    </lineage>
</organism>
<dbReference type="EMBL" id="JAFCMP010000021">
    <property type="protein sequence ID" value="KAG5191305.1"/>
    <property type="molecule type" value="Genomic_DNA"/>
</dbReference>
<protein>
    <submittedName>
        <fullName evidence="2">Uncharacterized protein</fullName>
    </submittedName>
</protein>
<evidence type="ECO:0000256" key="1">
    <source>
        <dbReference type="SAM" id="MobiDB-lite"/>
    </source>
</evidence>
<proteinExistence type="predicted"/>
<gene>
    <name evidence="2" type="ORF">JKP88DRAFT_251636</name>
</gene>
<comment type="caution">
    <text evidence="2">The sequence shown here is derived from an EMBL/GenBank/DDBJ whole genome shotgun (WGS) entry which is preliminary data.</text>
</comment>
<dbReference type="AlphaFoldDB" id="A0A836CLU1"/>
<reference evidence="2" key="1">
    <citation type="submission" date="2021-02" db="EMBL/GenBank/DDBJ databases">
        <title>First Annotated Genome of the Yellow-green Alga Tribonema minus.</title>
        <authorList>
            <person name="Mahan K.M."/>
        </authorList>
    </citation>
    <scope>NUCLEOTIDE SEQUENCE</scope>
    <source>
        <strain evidence="2">UTEX B ZZ1240</strain>
    </source>
</reference>
<evidence type="ECO:0000313" key="3">
    <source>
        <dbReference type="Proteomes" id="UP000664859"/>
    </source>
</evidence>